<feature type="compositionally biased region" description="Basic and acidic residues" evidence="5">
    <location>
        <begin position="188"/>
        <end position="197"/>
    </location>
</feature>
<dbReference type="PROSITE" id="PS00478">
    <property type="entry name" value="LIM_DOMAIN_1"/>
    <property type="match status" value="1"/>
</dbReference>
<keyword evidence="2 4" id="KW-0862">Zinc</keyword>
<feature type="compositionally biased region" description="Acidic residues" evidence="5">
    <location>
        <begin position="640"/>
        <end position="661"/>
    </location>
</feature>
<dbReference type="SMART" id="SM00132">
    <property type="entry name" value="LIM"/>
    <property type="match status" value="1"/>
</dbReference>
<keyword evidence="1 4" id="KW-0479">Metal-binding</keyword>
<evidence type="ECO:0000256" key="3">
    <source>
        <dbReference type="ARBA" id="ARBA00023038"/>
    </source>
</evidence>
<reference evidence="7" key="2">
    <citation type="submission" date="2025-08" db="UniProtKB">
        <authorList>
            <consortium name="Ensembl"/>
        </authorList>
    </citation>
    <scope>IDENTIFICATION</scope>
</reference>
<feature type="compositionally biased region" description="Basic and acidic residues" evidence="5">
    <location>
        <begin position="625"/>
        <end position="639"/>
    </location>
</feature>
<evidence type="ECO:0000256" key="5">
    <source>
        <dbReference type="SAM" id="MobiDB-lite"/>
    </source>
</evidence>
<dbReference type="FunFam" id="2.10.110.10:FF:000002">
    <property type="entry name" value="LIM domain and actin-binding 1"/>
    <property type="match status" value="1"/>
</dbReference>
<dbReference type="InterPro" id="IPR001781">
    <property type="entry name" value="Znf_LIM"/>
</dbReference>
<dbReference type="SUPFAM" id="SSF57716">
    <property type="entry name" value="Glucocorticoid receptor-like (DNA-binding domain)"/>
    <property type="match status" value="2"/>
</dbReference>
<feature type="compositionally biased region" description="Polar residues" evidence="5">
    <location>
        <begin position="504"/>
        <end position="515"/>
    </location>
</feature>
<dbReference type="GeneTree" id="ENSGT00940000158313"/>
<dbReference type="Pfam" id="PF00412">
    <property type="entry name" value="LIM"/>
    <property type="match status" value="1"/>
</dbReference>
<dbReference type="Ensembl" id="ENSAOCT00000009384.2">
    <property type="protein sequence ID" value="ENSAOCP00000021888.2"/>
    <property type="gene ID" value="ENSAOCG00000032413.1"/>
</dbReference>
<evidence type="ECO:0000256" key="1">
    <source>
        <dbReference type="ARBA" id="ARBA00022723"/>
    </source>
</evidence>
<feature type="compositionally biased region" description="Low complexity" evidence="5">
    <location>
        <begin position="601"/>
        <end position="613"/>
    </location>
</feature>
<organism evidence="7 8">
    <name type="scientific">Amphiprion ocellaris</name>
    <name type="common">Clown anemonefish</name>
    <dbReference type="NCBI Taxonomy" id="80972"/>
    <lineage>
        <taxon>Eukaryota</taxon>
        <taxon>Metazoa</taxon>
        <taxon>Chordata</taxon>
        <taxon>Craniata</taxon>
        <taxon>Vertebrata</taxon>
        <taxon>Euteleostomi</taxon>
        <taxon>Actinopterygii</taxon>
        <taxon>Neopterygii</taxon>
        <taxon>Teleostei</taxon>
        <taxon>Neoteleostei</taxon>
        <taxon>Acanthomorphata</taxon>
        <taxon>Ovalentaria</taxon>
        <taxon>Pomacentridae</taxon>
        <taxon>Amphiprion</taxon>
    </lineage>
</organism>
<evidence type="ECO:0000256" key="2">
    <source>
        <dbReference type="ARBA" id="ARBA00022833"/>
    </source>
</evidence>
<dbReference type="GO" id="GO:0046872">
    <property type="term" value="F:metal ion binding"/>
    <property type="evidence" value="ECO:0007669"/>
    <property type="project" value="UniProtKB-KW"/>
</dbReference>
<protein>
    <recommendedName>
        <fullName evidence="6">LIM zinc-binding domain-containing protein</fullName>
    </recommendedName>
</protein>
<keyword evidence="8" id="KW-1185">Reference proteome</keyword>
<dbReference type="PROSITE" id="PS50023">
    <property type="entry name" value="LIM_DOMAIN_2"/>
    <property type="match status" value="1"/>
</dbReference>
<dbReference type="CTD" id="64000"/>
<feature type="compositionally biased region" description="Acidic residues" evidence="5">
    <location>
        <begin position="692"/>
        <end position="704"/>
    </location>
</feature>
<dbReference type="CDD" id="cd09485">
    <property type="entry name" value="LIM_Eplin_alpha_beta"/>
    <property type="match status" value="1"/>
</dbReference>
<evidence type="ECO:0000313" key="7">
    <source>
        <dbReference type="Ensembl" id="ENSAOCP00000021888.2"/>
    </source>
</evidence>
<feature type="compositionally biased region" description="Polar residues" evidence="5">
    <location>
        <begin position="587"/>
        <end position="598"/>
    </location>
</feature>
<proteinExistence type="predicted"/>
<dbReference type="AlphaFoldDB" id="A0A3Q1C7P3"/>
<accession>A0A3Q1C7P3</accession>
<feature type="region of interest" description="Disordered" evidence="5">
    <location>
        <begin position="419"/>
        <end position="458"/>
    </location>
</feature>
<feature type="compositionally biased region" description="Basic and acidic residues" evidence="5">
    <location>
        <begin position="419"/>
        <end position="429"/>
    </location>
</feature>
<dbReference type="KEGG" id="aoce:111562614"/>
<feature type="region of interest" description="Disordered" evidence="5">
    <location>
        <begin position="271"/>
        <end position="338"/>
    </location>
</feature>
<feature type="compositionally biased region" description="Basic and acidic residues" evidence="5">
    <location>
        <begin position="710"/>
        <end position="719"/>
    </location>
</feature>
<keyword evidence="3 4" id="KW-0440">LIM domain</keyword>
<evidence type="ECO:0000259" key="6">
    <source>
        <dbReference type="PROSITE" id="PS50023"/>
    </source>
</evidence>
<dbReference type="RefSeq" id="XP_054869096.1">
    <property type="nucleotide sequence ID" value="XM_055013121.1"/>
</dbReference>
<feature type="compositionally biased region" description="Basic and acidic residues" evidence="5">
    <location>
        <begin position="480"/>
        <end position="490"/>
    </location>
</feature>
<feature type="compositionally biased region" description="Polar residues" evidence="5">
    <location>
        <begin position="327"/>
        <end position="336"/>
    </location>
</feature>
<dbReference type="Gene3D" id="2.10.110.10">
    <property type="entry name" value="Cysteine Rich Protein"/>
    <property type="match status" value="1"/>
</dbReference>
<dbReference type="Proteomes" id="UP001501940">
    <property type="component" value="Chromosome 8"/>
</dbReference>
<reference evidence="7" key="3">
    <citation type="submission" date="2025-09" db="UniProtKB">
        <authorList>
            <consortium name="Ensembl"/>
        </authorList>
    </citation>
    <scope>IDENTIFICATION</scope>
</reference>
<evidence type="ECO:0000256" key="4">
    <source>
        <dbReference type="PROSITE-ProRule" id="PRU00125"/>
    </source>
</evidence>
<dbReference type="OMA" id="THCERPE"/>
<dbReference type="InterPro" id="IPR028740">
    <property type="entry name" value="EPLIN_Lim_dom"/>
</dbReference>
<feature type="region of interest" description="Disordered" evidence="5">
    <location>
        <begin position="91"/>
        <end position="214"/>
    </location>
</feature>
<evidence type="ECO:0000313" key="8">
    <source>
        <dbReference type="Proteomes" id="UP001501940"/>
    </source>
</evidence>
<feature type="region of interest" description="Disordered" evidence="5">
    <location>
        <begin position="474"/>
        <end position="727"/>
    </location>
</feature>
<reference evidence="7 8" key="1">
    <citation type="submission" date="2022-01" db="EMBL/GenBank/DDBJ databases">
        <title>A chromosome-scale genome assembly of the false clownfish, Amphiprion ocellaris.</title>
        <authorList>
            <person name="Ryu T."/>
        </authorList>
    </citation>
    <scope>NUCLEOTIDE SEQUENCE [LARGE SCALE GENOMIC DNA]</scope>
</reference>
<sequence length="727" mass="79715">MSLRLLLPGRDSGDETVKSSRSVLRVCSWKSCIRIIDQTSNMASVAPFTRRQWASQSLRVTAKELSIVSTRGKNNAIAERFSKYQLAAEEGNTERKKMVVDPLPSSLRSGNLSVLKKRWEQQQQSSSFRTEPQASSCSSNNLQSHIDPSAGAKPTPASQIKNISDPTTQSENQIHCETSRSAQDLSDMEAKPSRESEVQEGTGSAEVPECEKPSVPLNSLKMMFERGENLENQATNNSGNNMEQILGDGSLAESTPLRDRMALYQAAISKQEVPPTSTDQLDSFCGKQKENVPPFNLDMSPESEQNGRRVFTSESNGSGPGAAASSTQKDSPQAKTPRSFRLPVRETCVSCLKTVYPLERLVANQHVYHTSCFRCSHCNTKLSLANYASLHNNVYCKPHFCQLFKAKGNYDEGFGHRPHKELWEGKGESGETSPSSNPPTKPKIQSPASDLESPSVEDSPLAKVNVLMATMEALGQGSPEKADRPPETRRLKISWPPRTEPEETSSSGATPTTDGGSAGKPIRAKWPPEDDSPSSPPEQTRGSPCLRRSSSLKERSLAFTLAAQPSGPPAEARKQSPPPSPPAVVDQQLSPEPSSMELQDSEPSSSSQTPTEDSCVDVHTSSGEEEMKSEEAAEDHLTTEEDDAAGGAAEEEQMEEEDLLEEEMKLHEPTAVSSPEEEVEASRASQDVGFWDSEEVDDKEEEQEALTVEEMIKRNRHYDDEEEEEDV</sequence>
<feature type="compositionally biased region" description="Polar residues" evidence="5">
    <location>
        <begin position="156"/>
        <end position="184"/>
    </location>
</feature>
<dbReference type="GeneID" id="111562614"/>
<dbReference type="PANTHER" id="PTHR24206">
    <property type="entry name" value="OS06G0237300 PROTEIN"/>
    <property type="match status" value="1"/>
</dbReference>
<feature type="compositionally biased region" description="Low complexity" evidence="5">
    <location>
        <begin position="313"/>
        <end position="326"/>
    </location>
</feature>
<name>A0A3Q1C7P3_AMPOC</name>
<feature type="domain" description="LIM zinc-binding" evidence="6">
    <location>
        <begin position="346"/>
        <end position="406"/>
    </location>
</feature>
<feature type="compositionally biased region" description="Polar residues" evidence="5">
    <location>
        <begin position="121"/>
        <end position="146"/>
    </location>
</feature>